<reference evidence="2 3" key="1">
    <citation type="submission" date="2019-12" db="EMBL/GenBank/DDBJ databases">
        <title>Genomic-based taxomic classification of the family Erythrobacteraceae.</title>
        <authorList>
            <person name="Xu L."/>
        </authorList>
    </citation>
    <scope>NUCLEOTIDE SEQUENCE [LARGE SCALE GENOMIC DNA]</scope>
    <source>
        <strain evidence="2 3">H32</strain>
    </source>
</reference>
<evidence type="ECO:0000259" key="1">
    <source>
        <dbReference type="SMART" id="SM00974"/>
    </source>
</evidence>
<protein>
    <recommendedName>
        <fullName evidence="1">Bacteriophage T5 Orf172 DNA-binding domain-containing protein</fullName>
    </recommendedName>
</protein>
<dbReference type="EMBL" id="WTYO01000001">
    <property type="protein sequence ID" value="MXO67767.1"/>
    <property type="molecule type" value="Genomic_DNA"/>
</dbReference>
<dbReference type="Pfam" id="PF13455">
    <property type="entry name" value="MUG113"/>
    <property type="match status" value="1"/>
</dbReference>
<dbReference type="RefSeq" id="WP_160732393.1">
    <property type="nucleotide sequence ID" value="NZ_WTYO01000001.1"/>
</dbReference>
<accession>A0ABW9UV18</accession>
<organism evidence="2 3">
    <name type="scientific">Pelagerythrobacter marinus</name>
    <dbReference type="NCBI Taxonomy" id="538382"/>
    <lineage>
        <taxon>Bacteria</taxon>
        <taxon>Pseudomonadati</taxon>
        <taxon>Pseudomonadota</taxon>
        <taxon>Alphaproteobacteria</taxon>
        <taxon>Sphingomonadales</taxon>
        <taxon>Erythrobacteraceae</taxon>
        <taxon>Pelagerythrobacter</taxon>
    </lineage>
</organism>
<comment type="caution">
    <text evidence="2">The sequence shown here is derived from an EMBL/GenBank/DDBJ whole genome shotgun (WGS) entry which is preliminary data.</text>
</comment>
<dbReference type="Proteomes" id="UP000444401">
    <property type="component" value="Unassembled WGS sequence"/>
</dbReference>
<evidence type="ECO:0000313" key="3">
    <source>
        <dbReference type="Proteomes" id="UP000444401"/>
    </source>
</evidence>
<proteinExistence type="predicted"/>
<evidence type="ECO:0000313" key="2">
    <source>
        <dbReference type="EMBL" id="MXO67767.1"/>
    </source>
</evidence>
<dbReference type="InterPro" id="IPR018306">
    <property type="entry name" value="Phage_T5_Orf172_DNA-bd"/>
</dbReference>
<name>A0ABW9UV18_9SPHN</name>
<gene>
    <name evidence="2" type="ORF">GRI72_02830</name>
</gene>
<dbReference type="SMART" id="SM00974">
    <property type="entry name" value="T5orf172"/>
    <property type="match status" value="1"/>
</dbReference>
<sequence>MSVYFMTCRSLGQVKIGHSCNPQRRLETLQSGCPMPLVIEATMKGGRAQEMALHSRFAAHRRQGEWFELTPEIDALITERRRAQNDKWFKRQGLVSELEKAA</sequence>
<feature type="domain" description="Bacteriophage T5 Orf172 DNA-binding" evidence="1">
    <location>
        <begin position="8"/>
        <end position="80"/>
    </location>
</feature>
<keyword evidence="3" id="KW-1185">Reference proteome</keyword>